<dbReference type="SMART" id="SM00418">
    <property type="entry name" value="HTH_ARSR"/>
    <property type="match status" value="1"/>
</dbReference>
<dbReference type="NCBIfam" id="NF033788">
    <property type="entry name" value="HTH_metalloreg"/>
    <property type="match status" value="1"/>
</dbReference>
<reference evidence="2" key="1">
    <citation type="submission" date="2020-08" db="EMBL/GenBank/DDBJ databases">
        <title>Sulfitobacter aestuariivivens sp. nov., isolated from a tidal flat.</title>
        <authorList>
            <person name="Park S."/>
            <person name="Yoon J.-H."/>
        </authorList>
    </citation>
    <scope>NUCLEOTIDE SEQUENCE</scope>
    <source>
        <strain evidence="2">TSTF-M16</strain>
    </source>
</reference>
<dbReference type="PANTHER" id="PTHR38600">
    <property type="entry name" value="TRANSCRIPTIONAL REGULATORY PROTEIN"/>
    <property type="match status" value="1"/>
</dbReference>
<evidence type="ECO:0000313" key="3">
    <source>
        <dbReference type="Proteomes" id="UP000635142"/>
    </source>
</evidence>
<dbReference type="InterPro" id="IPR011991">
    <property type="entry name" value="ArsR-like_HTH"/>
</dbReference>
<feature type="domain" description="HTH arsR-type" evidence="1">
    <location>
        <begin position="1"/>
        <end position="91"/>
    </location>
</feature>
<comment type="caution">
    <text evidence="2">The sequence shown here is derived from an EMBL/GenBank/DDBJ whole genome shotgun (WGS) entry which is preliminary data.</text>
</comment>
<dbReference type="InterPro" id="IPR001845">
    <property type="entry name" value="HTH_ArsR_DNA-bd_dom"/>
</dbReference>
<dbReference type="Pfam" id="PF12840">
    <property type="entry name" value="HTH_20"/>
    <property type="match status" value="1"/>
</dbReference>
<proteinExistence type="predicted"/>
<gene>
    <name evidence="2" type="ORF">H9Q16_08980</name>
</gene>
<dbReference type="Proteomes" id="UP000635142">
    <property type="component" value="Unassembled WGS sequence"/>
</dbReference>
<dbReference type="PROSITE" id="PS50987">
    <property type="entry name" value="HTH_ARSR_2"/>
    <property type="match status" value="1"/>
</dbReference>
<dbReference type="GO" id="GO:0003700">
    <property type="term" value="F:DNA-binding transcription factor activity"/>
    <property type="evidence" value="ECO:0007669"/>
    <property type="project" value="InterPro"/>
</dbReference>
<evidence type="ECO:0000313" key="2">
    <source>
        <dbReference type="EMBL" id="MBD3664053.1"/>
    </source>
</evidence>
<accession>A0A927D2U4</accession>
<dbReference type="PANTHER" id="PTHR38600:SF2">
    <property type="entry name" value="SLL0088 PROTEIN"/>
    <property type="match status" value="1"/>
</dbReference>
<dbReference type="EMBL" id="JACTAG010000001">
    <property type="protein sequence ID" value="MBD3664053.1"/>
    <property type="molecule type" value="Genomic_DNA"/>
</dbReference>
<dbReference type="Gene3D" id="1.10.10.10">
    <property type="entry name" value="Winged helix-like DNA-binding domain superfamily/Winged helix DNA-binding domain"/>
    <property type="match status" value="1"/>
</dbReference>
<dbReference type="InterPro" id="IPR036388">
    <property type="entry name" value="WH-like_DNA-bd_sf"/>
</dbReference>
<dbReference type="PRINTS" id="PR00778">
    <property type="entry name" value="HTHARSR"/>
</dbReference>
<dbReference type="RefSeq" id="WP_191074967.1">
    <property type="nucleotide sequence ID" value="NZ_JACTAG010000001.1"/>
</dbReference>
<dbReference type="SUPFAM" id="SSF46785">
    <property type="entry name" value="Winged helix' DNA-binding domain"/>
    <property type="match status" value="1"/>
</dbReference>
<sequence>MTNQLDTCFAALSDPTRRAVVERLVSGPATVSELHQTHDIALPTFLRHLKVLEASGLVRSAKKGRVRTCHIEAAPLMEIQGWLEWQRRVWDRRLDRLSALASDIERNTQ</sequence>
<organism evidence="2 3">
    <name type="scientific">Sulfitobacter aestuariivivens</name>
    <dbReference type="NCBI Taxonomy" id="2766981"/>
    <lineage>
        <taxon>Bacteria</taxon>
        <taxon>Pseudomonadati</taxon>
        <taxon>Pseudomonadota</taxon>
        <taxon>Alphaproteobacteria</taxon>
        <taxon>Rhodobacterales</taxon>
        <taxon>Roseobacteraceae</taxon>
        <taxon>Sulfitobacter</taxon>
    </lineage>
</organism>
<evidence type="ECO:0000259" key="1">
    <source>
        <dbReference type="PROSITE" id="PS50987"/>
    </source>
</evidence>
<keyword evidence="3" id="KW-1185">Reference proteome</keyword>
<dbReference type="InterPro" id="IPR036390">
    <property type="entry name" value="WH_DNA-bd_sf"/>
</dbReference>
<dbReference type="AlphaFoldDB" id="A0A927D2U4"/>
<protein>
    <submittedName>
        <fullName evidence="2">Helix-turn-helix transcriptional regulator</fullName>
    </submittedName>
</protein>
<dbReference type="CDD" id="cd00090">
    <property type="entry name" value="HTH_ARSR"/>
    <property type="match status" value="1"/>
</dbReference>
<name>A0A927D2U4_9RHOB</name>